<feature type="region of interest" description="Disordered" evidence="1">
    <location>
        <begin position="48"/>
        <end position="74"/>
    </location>
</feature>
<protein>
    <submittedName>
        <fullName evidence="3">CSLF3-cellulose synthase-like family F</fullName>
    </submittedName>
</protein>
<keyword evidence="2" id="KW-0732">Signal</keyword>
<evidence type="ECO:0000256" key="1">
    <source>
        <dbReference type="SAM" id="MobiDB-lite"/>
    </source>
</evidence>
<evidence type="ECO:0000256" key="2">
    <source>
        <dbReference type="SAM" id="SignalP"/>
    </source>
</evidence>
<accession>A0A0A8XV38</accession>
<evidence type="ECO:0000313" key="3">
    <source>
        <dbReference type="EMBL" id="JAD15562.1"/>
    </source>
</evidence>
<sequence length="74" mass="8134">MWFWTMSVVGDVWFGFSWLLNQLPKFNPVKTIPDLAALKRYCYSATSPMAPPGSPASTSLSPPPTPLTSPYSTP</sequence>
<feature type="compositionally biased region" description="Pro residues" evidence="1">
    <location>
        <begin position="61"/>
        <end position="74"/>
    </location>
</feature>
<feature type="signal peptide" evidence="2">
    <location>
        <begin position="1"/>
        <end position="17"/>
    </location>
</feature>
<name>A0A0A8XV38_ARUDO</name>
<dbReference type="AlphaFoldDB" id="A0A0A8XV38"/>
<dbReference type="EMBL" id="GBRH01282333">
    <property type="protein sequence ID" value="JAD15562.1"/>
    <property type="molecule type" value="Transcribed_RNA"/>
</dbReference>
<feature type="chain" id="PRO_5002061610" evidence="2">
    <location>
        <begin position="18"/>
        <end position="74"/>
    </location>
</feature>
<reference evidence="3" key="1">
    <citation type="submission" date="2014-09" db="EMBL/GenBank/DDBJ databases">
        <authorList>
            <person name="Magalhaes I.L.F."/>
            <person name="Oliveira U."/>
            <person name="Santos F.R."/>
            <person name="Vidigal T.H.D.A."/>
            <person name="Brescovit A.D."/>
            <person name="Santos A.J."/>
        </authorList>
    </citation>
    <scope>NUCLEOTIDE SEQUENCE</scope>
    <source>
        <tissue evidence="3">Shoot tissue taken approximately 20 cm above the soil surface</tissue>
    </source>
</reference>
<organism evidence="3">
    <name type="scientific">Arundo donax</name>
    <name type="common">Giant reed</name>
    <name type="synonym">Donax arundinaceus</name>
    <dbReference type="NCBI Taxonomy" id="35708"/>
    <lineage>
        <taxon>Eukaryota</taxon>
        <taxon>Viridiplantae</taxon>
        <taxon>Streptophyta</taxon>
        <taxon>Embryophyta</taxon>
        <taxon>Tracheophyta</taxon>
        <taxon>Spermatophyta</taxon>
        <taxon>Magnoliopsida</taxon>
        <taxon>Liliopsida</taxon>
        <taxon>Poales</taxon>
        <taxon>Poaceae</taxon>
        <taxon>PACMAD clade</taxon>
        <taxon>Arundinoideae</taxon>
        <taxon>Arundineae</taxon>
        <taxon>Arundo</taxon>
    </lineage>
</organism>
<reference evidence="3" key="2">
    <citation type="journal article" date="2015" name="Data Brief">
        <title>Shoot transcriptome of the giant reed, Arundo donax.</title>
        <authorList>
            <person name="Barrero R.A."/>
            <person name="Guerrero F.D."/>
            <person name="Moolhuijzen P."/>
            <person name="Goolsby J.A."/>
            <person name="Tidwell J."/>
            <person name="Bellgard S.E."/>
            <person name="Bellgard M.I."/>
        </authorList>
    </citation>
    <scope>NUCLEOTIDE SEQUENCE</scope>
    <source>
        <tissue evidence="3">Shoot tissue taken approximately 20 cm above the soil surface</tissue>
    </source>
</reference>
<proteinExistence type="predicted"/>